<protein>
    <submittedName>
        <fullName evidence="2">Flp family type IVb pilin</fullName>
    </submittedName>
</protein>
<dbReference type="OrthoDB" id="6174171at2"/>
<keyword evidence="1" id="KW-0812">Transmembrane</keyword>
<evidence type="ECO:0000256" key="1">
    <source>
        <dbReference type="SAM" id="Phobius"/>
    </source>
</evidence>
<keyword evidence="3" id="KW-1185">Reference proteome</keyword>
<evidence type="ECO:0000313" key="2">
    <source>
        <dbReference type="EMBL" id="PSU36000.1"/>
    </source>
</evidence>
<dbReference type="EMBL" id="PYMH01000001">
    <property type="protein sequence ID" value="PSU36000.1"/>
    <property type="molecule type" value="Genomic_DNA"/>
</dbReference>
<evidence type="ECO:0000313" key="3">
    <source>
        <dbReference type="Proteomes" id="UP000241222"/>
    </source>
</evidence>
<accession>A0A2T3J3X8</accession>
<dbReference type="RefSeq" id="WP_107347354.1">
    <property type="nucleotide sequence ID" value="NZ_PYMH01000001.1"/>
</dbReference>
<organism evidence="2 3">
    <name type="scientific">Photobacterium lutimaris</name>
    <dbReference type="NCBI Taxonomy" id="388278"/>
    <lineage>
        <taxon>Bacteria</taxon>
        <taxon>Pseudomonadati</taxon>
        <taxon>Pseudomonadota</taxon>
        <taxon>Gammaproteobacteria</taxon>
        <taxon>Vibrionales</taxon>
        <taxon>Vibrionaceae</taxon>
        <taxon>Photobacterium</taxon>
    </lineage>
</organism>
<name>A0A2T3J3X8_9GAMM</name>
<reference evidence="2 3" key="1">
    <citation type="submission" date="2018-03" db="EMBL/GenBank/DDBJ databases">
        <title>Whole genome sequencing of Histamine producing bacteria.</title>
        <authorList>
            <person name="Butler K."/>
        </authorList>
    </citation>
    <scope>NUCLEOTIDE SEQUENCE [LARGE SCALE GENOMIC DNA]</scope>
    <source>
        <strain evidence="2 3">JCM 13586</strain>
    </source>
</reference>
<keyword evidence="1" id="KW-0472">Membrane</keyword>
<keyword evidence="1" id="KW-1133">Transmembrane helix</keyword>
<sequence length="69" mass="7367">MKSFKQFLVDFYHDEEGLTTVEYAVAGALVAAGVVAAFDYLGTEVNKSITGVGGELDTQNQANTYTATK</sequence>
<feature type="transmembrane region" description="Helical" evidence="1">
    <location>
        <begin position="20"/>
        <end position="41"/>
    </location>
</feature>
<gene>
    <name evidence="2" type="ORF">C9I99_03020</name>
</gene>
<dbReference type="AlphaFoldDB" id="A0A2T3J3X8"/>
<proteinExistence type="predicted"/>
<comment type="caution">
    <text evidence="2">The sequence shown here is derived from an EMBL/GenBank/DDBJ whole genome shotgun (WGS) entry which is preliminary data.</text>
</comment>
<dbReference type="Proteomes" id="UP000241222">
    <property type="component" value="Unassembled WGS sequence"/>
</dbReference>